<keyword evidence="2" id="KW-1185">Reference proteome</keyword>
<proteinExistence type="predicted"/>
<dbReference type="AlphaFoldDB" id="A0AAD8PT89"/>
<reference evidence="1" key="1">
    <citation type="submission" date="2021-06" db="EMBL/GenBank/DDBJ databases">
        <title>Comparative genomics, transcriptomics and evolutionary studies reveal genomic signatures of adaptation to plant cell wall in hemibiotrophic fungi.</title>
        <authorList>
            <consortium name="DOE Joint Genome Institute"/>
            <person name="Baroncelli R."/>
            <person name="Diaz J.F."/>
            <person name="Benocci T."/>
            <person name="Peng M."/>
            <person name="Battaglia E."/>
            <person name="Haridas S."/>
            <person name="Andreopoulos W."/>
            <person name="Labutti K."/>
            <person name="Pangilinan J."/>
            <person name="Floch G.L."/>
            <person name="Makela M.R."/>
            <person name="Henrissat B."/>
            <person name="Grigoriev I.V."/>
            <person name="Crouch J.A."/>
            <person name="De Vries R.P."/>
            <person name="Sukno S.A."/>
            <person name="Thon M.R."/>
        </authorList>
    </citation>
    <scope>NUCLEOTIDE SEQUENCE</scope>
    <source>
        <strain evidence="1">CBS 125086</strain>
    </source>
</reference>
<comment type="caution">
    <text evidence="1">The sequence shown here is derived from an EMBL/GenBank/DDBJ whole genome shotgun (WGS) entry which is preliminary data.</text>
</comment>
<dbReference type="Proteomes" id="UP001230504">
    <property type="component" value="Unassembled WGS sequence"/>
</dbReference>
<dbReference type="RefSeq" id="XP_060410782.1">
    <property type="nucleotide sequence ID" value="XM_060552539.1"/>
</dbReference>
<organism evidence="1 2">
    <name type="scientific">Colletotrichum navitas</name>
    <dbReference type="NCBI Taxonomy" id="681940"/>
    <lineage>
        <taxon>Eukaryota</taxon>
        <taxon>Fungi</taxon>
        <taxon>Dikarya</taxon>
        <taxon>Ascomycota</taxon>
        <taxon>Pezizomycotina</taxon>
        <taxon>Sordariomycetes</taxon>
        <taxon>Hypocreomycetidae</taxon>
        <taxon>Glomerellales</taxon>
        <taxon>Glomerellaceae</taxon>
        <taxon>Colletotrichum</taxon>
        <taxon>Colletotrichum graminicola species complex</taxon>
    </lineage>
</organism>
<dbReference type="GeneID" id="85436779"/>
<protein>
    <submittedName>
        <fullName evidence="1">Uncharacterized protein</fullName>
    </submittedName>
</protein>
<dbReference type="EMBL" id="JAHLJV010000063">
    <property type="protein sequence ID" value="KAK1579674.1"/>
    <property type="molecule type" value="Genomic_DNA"/>
</dbReference>
<sequence>MMMPTRLTRAFHSPFQLVLRQACWLLQSTLAGGTGSRAARLLSSKGPQTLTLIQCHDNAVRSPPKHLQVSGLFGQAVPFPGKRIPSRAPPIGRDRYTAAFPKMTSPNDAALECIDAAETKHMGI</sequence>
<accession>A0AAD8PT89</accession>
<name>A0AAD8PT89_9PEZI</name>
<evidence type="ECO:0000313" key="2">
    <source>
        <dbReference type="Proteomes" id="UP001230504"/>
    </source>
</evidence>
<gene>
    <name evidence="1" type="ORF">LY79DRAFT_336322</name>
</gene>
<evidence type="ECO:0000313" key="1">
    <source>
        <dbReference type="EMBL" id="KAK1579674.1"/>
    </source>
</evidence>